<comment type="caution">
    <text evidence="4">The sequence shown here is derived from an EMBL/GenBank/DDBJ whole genome shotgun (WGS) entry which is preliminary data.</text>
</comment>
<dbReference type="Proteomes" id="UP001150830">
    <property type="component" value="Unassembled WGS sequence"/>
</dbReference>
<feature type="domain" description="AB hydrolase-1" evidence="3">
    <location>
        <begin position="61"/>
        <end position="185"/>
    </location>
</feature>
<keyword evidence="2" id="KW-0443">Lipid metabolism</keyword>
<name>A0A9X3IQB3_9GAMM</name>
<evidence type="ECO:0000313" key="4">
    <source>
        <dbReference type="EMBL" id="MCY0963997.1"/>
    </source>
</evidence>
<keyword evidence="1" id="KW-0442">Lipid degradation</keyword>
<dbReference type="RefSeq" id="WP_283172216.1">
    <property type="nucleotide sequence ID" value="NZ_JAPNOA010000009.1"/>
</dbReference>
<dbReference type="EMBL" id="JAPNOA010000009">
    <property type="protein sequence ID" value="MCY0963997.1"/>
    <property type="molecule type" value="Genomic_DNA"/>
</dbReference>
<reference evidence="4" key="1">
    <citation type="submission" date="2022-11" db="EMBL/GenBank/DDBJ databases">
        <title>Parathalassolutuus dongxingensis gen. nov., sp. nov., a novel member of family Oceanospirillaceae isolated from a coastal shrimp pond in Guangxi, China.</title>
        <authorList>
            <person name="Chen H."/>
        </authorList>
    </citation>
    <scope>NUCLEOTIDE SEQUENCE</scope>
    <source>
        <strain evidence="4">G-43</strain>
    </source>
</reference>
<organism evidence="4 5">
    <name type="scientific">Parathalassolituus penaei</name>
    <dbReference type="NCBI Taxonomy" id="2997323"/>
    <lineage>
        <taxon>Bacteria</taxon>
        <taxon>Pseudomonadati</taxon>
        <taxon>Pseudomonadota</taxon>
        <taxon>Gammaproteobacteria</taxon>
        <taxon>Oceanospirillales</taxon>
        <taxon>Oceanospirillaceae</taxon>
        <taxon>Parathalassolituus</taxon>
    </lineage>
</organism>
<proteinExistence type="predicted"/>
<dbReference type="AlphaFoldDB" id="A0A9X3IQB3"/>
<evidence type="ECO:0000259" key="3">
    <source>
        <dbReference type="Pfam" id="PF00561"/>
    </source>
</evidence>
<dbReference type="SUPFAM" id="SSF53474">
    <property type="entry name" value="alpha/beta-Hydrolases"/>
    <property type="match status" value="1"/>
</dbReference>
<evidence type="ECO:0000256" key="2">
    <source>
        <dbReference type="ARBA" id="ARBA00023098"/>
    </source>
</evidence>
<sequence>MKSSSELFPVTLARAESLGQYADDIYLVKHNTDRDKTVQIAVSHLSPGFGQAQPAPGSRQPLVLVHGAFQNRNQWLGLQGEGLAGWLVDQGFDVWLMEMRGHGYSPRNKEYQQNTAEACACYDIPAVNAFVQEQTGRKPLWLGHSLGGLALATAVAASLLTPDNCAGTVLFGTQVLKRQWFMWLPLSGVSLRTMMKIKGEIDGEKAGKGPENEPVGVVNEYLRRQGLFGKWQLREQKRLLLPGWRSARLPLLMISGAADELAPADACQRFFDLYGSLASDAAGPSVTADAAEENMAEAENGTDDVEDAAELPVMDSEAGSAASALREHLVFGSDLDSNALVNGDVAQQEIWPRLLVWLKACQIVTEFAD</sequence>
<dbReference type="InterPro" id="IPR029058">
    <property type="entry name" value="AB_hydrolase_fold"/>
</dbReference>
<dbReference type="GO" id="GO:0016787">
    <property type="term" value="F:hydrolase activity"/>
    <property type="evidence" value="ECO:0007669"/>
    <property type="project" value="UniProtKB-KW"/>
</dbReference>
<dbReference type="PANTHER" id="PTHR11005">
    <property type="entry name" value="LYSOSOMAL ACID LIPASE-RELATED"/>
    <property type="match status" value="1"/>
</dbReference>
<dbReference type="Gene3D" id="3.40.50.1820">
    <property type="entry name" value="alpha/beta hydrolase"/>
    <property type="match status" value="1"/>
</dbReference>
<gene>
    <name evidence="4" type="ORF">OUO13_02250</name>
</gene>
<protein>
    <submittedName>
        <fullName evidence="4">Alpha/beta fold hydrolase</fullName>
    </submittedName>
</protein>
<dbReference type="InterPro" id="IPR000073">
    <property type="entry name" value="AB_hydrolase_1"/>
</dbReference>
<evidence type="ECO:0000313" key="5">
    <source>
        <dbReference type="Proteomes" id="UP001150830"/>
    </source>
</evidence>
<dbReference type="GO" id="GO:0016042">
    <property type="term" value="P:lipid catabolic process"/>
    <property type="evidence" value="ECO:0007669"/>
    <property type="project" value="UniProtKB-KW"/>
</dbReference>
<accession>A0A9X3IQB3</accession>
<evidence type="ECO:0000256" key="1">
    <source>
        <dbReference type="ARBA" id="ARBA00022963"/>
    </source>
</evidence>
<keyword evidence="5" id="KW-1185">Reference proteome</keyword>
<dbReference type="Pfam" id="PF00561">
    <property type="entry name" value="Abhydrolase_1"/>
    <property type="match status" value="1"/>
</dbReference>
<keyword evidence="4" id="KW-0378">Hydrolase</keyword>